<protein>
    <recommendedName>
        <fullName evidence="4">Wadjet protein JetD C-terminal domain-containing protein</fullName>
    </recommendedName>
</protein>
<dbReference type="InterPro" id="IPR024537">
    <property type="entry name" value="DUF3322"/>
</dbReference>
<evidence type="ECO:0000259" key="1">
    <source>
        <dbReference type="Pfam" id="PF09983"/>
    </source>
</evidence>
<dbReference type="InterPro" id="IPR024534">
    <property type="entry name" value="JetD_C"/>
</dbReference>
<dbReference type="EMBL" id="CABR01000175">
    <property type="protein sequence ID" value="CBI11882.1"/>
    <property type="molecule type" value="Genomic_DNA"/>
</dbReference>
<dbReference type="PIRSF" id="PIRSF028408">
    <property type="entry name" value="UCP028408"/>
    <property type="match status" value="1"/>
</dbReference>
<gene>
    <name evidence="3" type="ORF">CARN7_2732</name>
</gene>
<sequence length="404" mass="46621">MNWTTPAELRAQVQKLWDRGDVLTALLSDEPLFPRRLILKVPSSAEISRHFDAVREWCKSLSLLRHCRMELHEFNHRILGTNVMPQAAWVDSADAACAWMGKTREAERFRQLISITQQRQPALLPWLAKRPLRALDLAEQWEQLLNVVEWIQQHPRPHIYLRQVDIPGVHSKFIEAHRTVLAAWLDLVLPVEFISPEHTGVTQFAARYGFRDKPVRLRFRVLDPNLVVIPEVQCPDSGAIPDISLDADSFARLKLSVHQVFITENETNFLAFPRVKASIVIFGAGYGWEALAQARWLKHCSIHYWGDIDTHGFAILNQLRTHFEHVQSLLMDKGTLLAHEAFWGQEDQPIQHDLPGLNATERELYNDLRDNRIRFGLRLEQERIGYAWLENALTGCPGQVFNKV</sequence>
<feature type="domain" description="Wadjet protein JetD C-terminal" evidence="1">
    <location>
        <begin position="209"/>
        <end position="393"/>
    </location>
</feature>
<comment type="caution">
    <text evidence="3">The sequence shown here is derived from an EMBL/GenBank/DDBJ whole genome shotgun (WGS) entry which is preliminary data.</text>
</comment>
<name>E6QXA8_9ZZZZ</name>
<feature type="domain" description="DUF3322" evidence="2">
    <location>
        <begin position="6"/>
        <end position="186"/>
    </location>
</feature>
<proteinExistence type="predicted"/>
<evidence type="ECO:0000313" key="3">
    <source>
        <dbReference type="EMBL" id="CBI11882.1"/>
    </source>
</evidence>
<dbReference type="Pfam" id="PF09983">
    <property type="entry name" value="JetD_C"/>
    <property type="match status" value="1"/>
</dbReference>
<dbReference type="InterPro" id="IPR014544">
    <property type="entry name" value="UCP028408"/>
</dbReference>
<accession>E6QXA8</accession>
<reference evidence="3" key="1">
    <citation type="submission" date="2009-10" db="EMBL/GenBank/DDBJ databases">
        <title>Diversity of trophic interactions inside an arsenic-rich microbial ecosystem.</title>
        <authorList>
            <person name="Bertin P.N."/>
            <person name="Heinrich-Salmeron A."/>
            <person name="Pelletier E."/>
            <person name="Goulhen-Chollet F."/>
            <person name="Arsene-Ploetze F."/>
            <person name="Gallien S."/>
            <person name="Calteau A."/>
            <person name="Vallenet D."/>
            <person name="Casiot C."/>
            <person name="Chane-Woon-Ming B."/>
            <person name="Giloteaux L."/>
            <person name="Barakat M."/>
            <person name="Bonnefoy V."/>
            <person name="Bruneel O."/>
            <person name="Chandler M."/>
            <person name="Cleiss J."/>
            <person name="Duran R."/>
            <person name="Elbaz-Poulichet F."/>
            <person name="Fonknechten N."/>
            <person name="Lauga B."/>
            <person name="Mornico D."/>
            <person name="Ortet P."/>
            <person name="Schaeffer C."/>
            <person name="Siguier P."/>
            <person name="Alexander Thil Smith A."/>
            <person name="Van Dorsselaer A."/>
            <person name="Weissenbach J."/>
            <person name="Medigue C."/>
            <person name="Le Paslier D."/>
        </authorList>
    </citation>
    <scope>NUCLEOTIDE SEQUENCE</scope>
</reference>
<dbReference type="AlphaFoldDB" id="E6QXA8"/>
<evidence type="ECO:0008006" key="4">
    <source>
        <dbReference type="Google" id="ProtNLM"/>
    </source>
</evidence>
<dbReference type="Pfam" id="PF11795">
    <property type="entry name" value="DUF3322"/>
    <property type="match status" value="1"/>
</dbReference>
<organism evidence="3">
    <name type="scientific">mine drainage metagenome</name>
    <dbReference type="NCBI Taxonomy" id="410659"/>
    <lineage>
        <taxon>unclassified sequences</taxon>
        <taxon>metagenomes</taxon>
        <taxon>ecological metagenomes</taxon>
    </lineage>
</organism>
<evidence type="ECO:0000259" key="2">
    <source>
        <dbReference type="Pfam" id="PF11795"/>
    </source>
</evidence>